<feature type="transmembrane region" description="Helical" evidence="2">
    <location>
        <begin position="9"/>
        <end position="32"/>
    </location>
</feature>
<keyword evidence="4" id="KW-1185">Reference proteome</keyword>
<feature type="transmembrane region" description="Helical" evidence="2">
    <location>
        <begin position="44"/>
        <end position="62"/>
    </location>
</feature>
<feature type="region of interest" description="Disordered" evidence="1">
    <location>
        <begin position="97"/>
        <end position="116"/>
    </location>
</feature>
<organism evidence="3 4">
    <name type="scientific">Tritrichomonas musculus</name>
    <dbReference type="NCBI Taxonomy" id="1915356"/>
    <lineage>
        <taxon>Eukaryota</taxon>
        <taxon>Metamonada</taxon>
        <taxon>Parabasalia</taxon>
        <taxon>Tritrichomonadida</taxon>
        <taxon>Tritrichomonadidae</taxon>
        <taxon>Tritrichomonas</taxon>
    </lineage>
</organism>
<keyword evidence="2" id="KW-1133">Transmembrane helix</keyword>
<keyword evidence="2" id="KW-0812">Transmembrane</keyword>
<proteinExistence type="predicted"/>
<protein>
    <submittedName>
        <fullName evidence="3">Uncharacterized protein</fullName>
    </submittedName>
</protein>
<keyword evidence="2" id="KW-0472">Membrane</keyword>
<evidence type="ECO:0000256" key="1">
    <source>
        <dbReference type="SAM" id="MobiDB-lite"/>
    </source>
</evidence>
<feature type="transmembrane region" description="Helical" evidence="2">
    <location>
        <begin position="265"/>
        <end position="283"/>
    </location>
</feature>
<accession>A0ABR2HYJ5</accession>
<sequence length="289" mass="33966">MATTIKISTYLWVTCIFVLLANLAVMITLYLYQIPLLKKLSHPLIISIFLAETLKLVSYASLYQDSRLENTKEMLVTLIIFCWVVLDIFLPNSKGNSNEENNEENEGNNNENENNDTSAKKIDLKNFDFSTALFAVIMWITYMMNGMIYFNFIRNLLDLRESEIPTLQKFFYFVFHFATLQFVYGTYVLNQNVSKLFYLIYMIPQALLWPIASIISYYVHQENIVRMMECHSVFNAFMAGTLLYSVFKIYYQYPEYVKDENKNKGFHIIFLIIGFVWYGLINATRNINN</sequence>
<feature type="transmembrane region" description="Helical" evidence="2">
    <location>
        <begin position="196"/>
        <end position="220"/>
    </location>
</feature>
<comment type="caution">
    <text evidence="3">The sequence shown here is derived from an EMBL/GenBank/DDBJ whole genome shotgun (WGS) entry which is preliminary data.</text>
</comment>
<evidence type="ECO:0000313" key="4">
    <source>
        <dbReference type="Proteomes" id="UP001470230"/>
    </source>
</evidence>
<feature type="transmembrane region" description="Helical" evidence="2">
    <location>
        <begin position="74"/>
        <end position="90"/>
    </location>
</feature>
<reference evidence="3 4" key="1">
    <citation type="submission" date="2024-04" db="EMBL/GenBank/DDBJ databases">
        <title>Tritrichomonas musculus Genome.</title>
        <authorList>
            <person name="Alves-Ferreira E."/>
            <person name="Grigg M."/>
            <person name="Lorenzi H."/>
            <person name="Galac M."/>
        </authorList>
    </citation>
    <scope>NUCLEOTIDE SEQUENCE [LARGE SCALE GENOMIC DNA]</scope>
    <source>
        <strain evidence="3 4">EAF2021</strain>
    </source>
</reference>
<feature type="transmembrane region" description="Helical" evidence="2">
    <location>
        <begin position="170"/>
        <end position="190"/>
    </location>
</feature>
<dbReference type="Proteomes" id="UP001470230">
    <property type="component" value="Unassembled WGS sequence"/>
</dbReference>
<name>A0ABR2HYJ5_9EUKA</name>
<gene>
    <name evidence="3" type="ORF">M9Y10_016991</name>
</gene>
<dbReference type="EMBL" id="JAPFFF010000021">
    <property type="protein sequence ID" value="KAK8854429.1"/>
    <property type="molecule type" value="Genomic_DNA"/>
</dbReference>
<feature type="transmembrane region" description="Helical" evidence="2">
    <location>
        <begin position="232"/>
        <end position="253"/>
    </location>
</feature>
<evidence type="ECO:0000313" key="3">
    <source>
        <dbReference type="EMBL" id="KAK8854429.1"/>
    </source>
</evidence>
<feature type="transmembrane region" description="Helical" evidence="2">
    <location>
        <begin position="129"/>
        <end position="150"/>
    </location>
</feature>
<evidence type="ECO:0000256" key="2">
    <source>
        <dbReference type="SAM" id="Phobius"/>
    </source>
</evidence>